<gene>
    <name evidence="1" type="ORF">ERS852444_02939</name>
</gene>
<organism evidence="1 2">
    <name type="scientific">Roseburia inulinivorans</name>
    <dbReference type="NCBI Taxonomy" id="360807"/>
    <lineage>
        <taxon>Bacteria</taxon>
        <taxon>Bacillati</taxon>
        <taxon>Bacillota</taxon>
        <taxon>Clostridia</taxon>
        <taxon>Lachnospirales</taxon>
        <taxon>Lachnospiraceae</taxon>
        <taxon>Roseburia</taxon>
    </lineage>
</organism>
<accession>A0A173VGB7</accession>
<dbReference type="AlphaFoldDB" id="A0A173VGB7"/>
<proteinExistence type="predicted"/>
<evidence type="ECO:0000313" key="1">
    <source>
        <dbReference type="EMBL" id="CUN26432.1"/>
    </source>
</evidence>
<sequence length="367" mass="40714">MGFLEVGVWNRFVGFWVNAVGFSTALLLDFHQSGILQFPQGVDRLLPPAVEQLHYLVDGIIKVNPPIFICPAVFPGQVCPAQDKGIQYLCFVGQGCECGGFKKEIRKPGKADRLFRLMDINGVCHIVFCGRLEACFRGQTVVSIACPCSVLAKPCKSRTFQPLTVHTRPPFPFTFCFLPPVNSGGTVGTVFRPVGLWDKHSAADRTAFQLLIPENLRFQRSDLRQDRPAEPLTADRERNSLGAGVGVPIVKEHTVPILITAALPADQGVCLFPLCRCHAVKGTVLPALYGRQSFIWVLSHVFPPFFLSRSPRKGFLPHSCGVFRRWHAPRTSGHFVPKWLVAVLPLPGYSFSDGYSFFKVQLIDELP</sequence>
<dbReference type="Proteomes" id="UP000095453">
    <property type="component" value="Unassembled WGS sequence"/>
</dbReference>
<evidence type="ECO:0000313" key="2">
    <source>
        <dbReference type="Proteomes" id="UP000095453"/>
    </source>
</evidence>
<protein>
    <submittedName>
        <fullName evidence="1">Uncharacterized protein</fullName>
    </submittedName>
</protein>
<dbReference type="EMBL" id="CYXX01000029">
    <property type="protein sequence ID" value="CUN26432.1"/>
    <property type="molecule type" value="Genomic_DNA"/>
</dbReference>
<name>A0A173VGB7_9FIRM</name>
<reference evidence="1 2" key="1">
    <citation type="submission" date="2015-09" db="EMBL/GenBank/DDBJ databases">
        <authorList>
            <consortium name="Pathogen Informatics"/>
        </authorList>
    </citation>
    <scope>NUCLEOTIDE SEQUENCE [LARGE SCALE GENOMIC DNA]</scope>
    <source>
        <strain evidence="1 2">2789STDY5608887</strain>
    </source>
</reference>